<evidence type="ECO:0000256" key="9">
    <source>
        <dbReference type="ARBA" id="ARBA00023235"/>
    </source>
</evidence>
<keyword evidence="9 10" id="KW-0413">Isomerase</keyword>
<dbReference type="InterPro" id="IPR023016">
    <property type="entry name" value="HisA/PriA"/>
</dbReference>
<comment type="similarity">
    <text evidence="4">Belongs to the HisA/HisF family.</text>
</comment>
<dbReference type="GO" id="GO:0000162">
    <property type="term" value="P:L-tryptophan biosynthetic process"/>
    <property type="evidence" value="ECO:0007669"/>
    <property type="project" value="TreeGrafter"/>
</dbReference>
<evidence type="ECO:0000256" key="5">
    <source>
        <dbReference type="ARBA" id="ARBA00012550"/>
    </source>
</evidence>
<dbReference type="GO" id="GO:0000105">
    <property type="term" value="P:L-histidine biosynthetic process"/>
    <property type="evidence" value="ECO:0007669"/>
    <property type="project" value="UniProtKB-UniPathway"/>
</dbReference>
<dbReference type="SUPFAM" id="SSF51366">
    <property type="entry name" value="Ribulose-phoshate binding barrel"/>
    <property type="match status" value="1"/>
</dbReference>
<proteinExistence type="inferred from homology"/>
<keyword evidence="8" id="KW-0368">Histidine biosynthesis</keyword>
<evidence type="ECO:0000256" key="7">
    <source>
        <dbReference type="ARBA" id="ARBA00022605"/>
    </source>
</evidence>
<dbReference type="EMBL" id="UOGJ01000005">
    <property type="protein sequence ID" value="VAX34803.1"/>
    <property type="molecule type" value="Genomic_DNA"/>
</dbReference>
<keyword evidence="7" id="KW-0028">Amino-acid biosynthesis</keyword>
<comment type="pathway">
    <text evidence="3">Amino-acid biosynthesis; L-histidine biosynthesis; L-histidine from 5-phospho-alpha-D-ribose 1-diphosphate: step 4/9.</text>
</comment>
<dbReference type="FunFam" id="3.20.20.70:FF:000009">
    <property type="entry name" value="1-(5-phosphoribosyl)-5-[(5-phosphoribosylamino)methylideneamino] imidazole-4-carboxamide isomerase"/>
    <property type="match status" value="1"/>
</dbReference>
<dbReference type="GO" id="GO:0003949">
    <property type="term" value="F:1-(5-phosphoribosyl)-5-[(5-phosphoribosylamino)methylideneamino]imidazole-4-carboxamide isomerase activity"/>
    <property type="evidence" value="ECO:0007669"/>
    <property type="project" value="UniProtKB-EC"/>
</dbReference>
<dbReference type="PANTHER" id="PTHR43090:SF2">
    <property type="entry name" value="1-(5-PHOSPHORIBOSYL)-5-[(5-PHOSPHORIBOSYLAMINO)METHYLIDENEAMINO] IMIDAZOLE-4-CARBOXAMIDE ISOMERASE"/>
    <property type="match status" value="1"/>
</dbReference>
<dbReference type="CDD" id="cd04732">
    <property type="entry name" value="HisA"/>
    <property type="match status" value="1"/>
</dbReference>
<evidence type="ECO:0000256" key="1">
    <source>
        <dbReference type="ARBA" id="ARBA00000901"/>
    </source>
</evidence>
<comment type="catalytic activity">
    <reaction evidence="1">
        <text>1-(5-phospho-beta-D-ribosyl)-5-[(5-phospho-beta-D-ribosylamino)methylideneamino]imidazole-4-carboxamide = 5-[(5-phospho-1-deoxy-D-ribulos-1-ylimino)methylamino]-1-(5-phospho-beta-D-ribosyl)imidazole-4-carboxamide</text>
        <dbReference type="Rhea" id="RHEA:15469"/>
        <dbReference type="ChEBI" id="CHEBI:58435"/>
        <dbReference type="ChEBI" id="CHEBI:58525"/>
        <dbReference type="EC" id="5.3.1.16"/>
    </reaction>
</comment>
<evidence type="ECO:0000256" key="2">
    <source>
        <dbReference type="ARBA" id="ARBA00004496"/>
    </source>
</evidence>
<dbReference type="PANTHER" id="PTHR43090">
    <property type="entry name" value="1-(5-PHOSPHORIBOSYL)-5-[(5-PHOSPHORIBOSYLAMINO)METHYLIDENEAMINO] IMIDAZOLE-4-CARBOXAMIDE ISOMERASE"/>
    <property type="match status" value="1"/>
</dbReference>
<dbReference type="EC" id="5.3.1.16" evidence="5"/>
<evidence type="ECO:0000313" key="10">
    <source>
        <dbReference type="EMBL" id="VAX34803.1"/>
    </source>
</evidence>
<evidence type="ECO:0000256" key="4">
    <source>
        <dbReference type="ARBA" id="ARBA00009667"/>
    </source>
</evidence>
<dbReference type="HAMAP" id="MF_01014">
    <property type="entry name" value="HisA"/>
    <property type="match status" value="1"/>
</dbReference>
<dbReference type="UniPathway" id="UPA00031">
    <property type="reaction ID" value="UER00009"/>
</dbReference>
<dbReference type="Pfam" id="PF00977">
    <property type="entry name" value="His_biosynth"/>
    <property type="match status" value="1"/>
</dbReference>
<accession>A0A3B1DD84</accession>
<dbReference type="InterPro" id="IPR044524">
    <property type="entry name" value="Isoase_HisA-like"/>
</dbReference>
<evidence type="ECO:0000256" key="3">
    <source>
        <dbReference type="ARBA" id="ARBA00005133"/>
    </source>
</evidence>
<reference evidence="10" key="1">
    <citation type="submission" date="2018-06" db="EMBL/GenBank/DDBJ databases">
        <authorList>
            <person name="Zhirakovskaya E."/>
        </authorList>
    </citation>
    <scope>NUCLEOTIDE SEQUENCE</scope>
</reference>
<dbReference type="GO" id="GO:0005737">
    <property type="term" value="C:cytoplasm"/>
    <property type="evidence" value="ECO:0007669"/>
    <property type="project" value="UniProtKB-SubCell"/>
</dbReference>
<dbReference type="InterPro" id="IPR006063">
    <property type="entry name" value="HisA_bact_arch"/>
</dbReference>
<sequence length="236" mass="25836">MIIFPAIDIKEGKVVRLLQGQFDKVTEYSGDPVVVAKQWVQRGAQWLHVIDLDGAKDGKIRNLESIANIAKAVNVPIQMGGGVRTEADIQQLLDAGVTRVVLGTKVIEDRDFLKRILLKWPENIAVSVDCSKGMVAQRGWTSVTELRDVDFVKELEELGLKYLIYTDIARDGMLSGPNLESINEVLDVISISFIASGGISNLEDIKDLSMLQSKGLVGAITGKAIYEGTLNLEEAL</sequence>
<dbReference type="InterPro" id="IPR013785">
    <property type="entry name" value="Aldolase_TIM"/>
</dbReference>
<protein>
    <recommendedName>
        <fullName evidence="5">1-(5-phosphoribosyl)-5-[(5-phosphoribosylamino)methylideneamino]imidazole-4-carboxamideisomerase</fullName>
        <ecNumber evidence="5">5.3.1.16</ecNumber>
    </recommendedName>
</protein>
<organism evidence="10">
    <name type="scientific">hydrothermal vent metagenome</name>
    <dbReference type="NCBI Taxonomy" id="652676"/>
    <lineage>
        <taxon>unclassified sequences</taxon>
        <taxon>metagenomes</taxon>
        <taxon>ecological metagenomes</taxon>
    </lineage>
</organism>
<dbReference type="AlphaFoldDB" id="A0A3B1DD84"/>
<dbReference type="NCBIfam" id="TIGR00007">
    <property type="entry name" value="1-(5-phosphoribosyl)-5-[(5-phosphoribosylamino)methylideneamino]imidazole-4-carboxamide isomerase"/>
    <property type="match status" value="1"/>
</dbReference>
<evidence type="ECO:0000256" key="8">
    <source>
        <dbReference type="ARBA" id="ARBA00023102"/>
    </source>
</evidence>
<feature type="non-terminal residue" evidence="10">
    <location>
        <position position="236"/>
    </location>
</feature>
<evidence type="ECO:0000256" key="6">
    <source>
        <dbReference type="ARBA" id="ARBA00022490"/>
    </source>
</evidence>
<dbReference type="InterPro" id="IPR011060">
    <property type="entry name" value="RibuloseP-bd_barrel"/>
</dbReference>
<dbReference type="Gene3D" id="3.20.20.70">
    <property type="entry name" value="Aldolase class I"/>
    <property type="match status" value="1"/>
</dbReference>
<gene>
    <name evidence="10" type="ORF">MNBD_UNCLBAC01-1567</name>
</gene>
<dbReference type="InterPro" id="IPR006062">
    <property type="entry name" value="His_biosynth"/>
</dbReference>
<name>A0A3B1DD84_9ZZZZ</name>
<keyword evidence="6" id="KW-0963">Cytoplasm</keyword>
<comment type="subcellular location">
    <subcellularLocation>
        <location evidence="2">Cytoplasm</location>
    </subcellularLocation>
</comment>